<dbReference type="Gene3D" id="1.20.5.170">
    <property type="match status" value="1"/>
</dbReference>
<dbReference type="InterPro" id="IPR004827">
    <property type="entry name" value="bZIP"/>
</dbReference>
<dbReference type="PROSITE" id="PS50217">
    <property type="entry name" value="BZIP"/>
    <property type="match status" value="1"/>
</dbReference>
<dbReference type="SUPFAM" id="SSF57959">
    <property type="entry name" value="Leucine zipper domain"/>
    <property type="match status" value="1"/>
</dbReference>
<gene>
    <name evidence="5" type="ORF">FGG08_000586</name>
</gene>
<feature type="region of interest" description="Disordered" evidence="3">
    <location>
        <begin position="281"/>
        <end position="300"/>
    </location>
</feature>
<dbReference type="GO" id="GO:0001228">
    <property type="term" value="F:DNA-binding transcription activator activity, RNA polymerase II-specific"/>
    <property type="evidence" value="ECO:0007669"/>
    <property type="project" value="TreeGrafter"/>
</dbReference>
<keyword evidence="2" id="KW-0539">Nucleus</keyword>
<feature type="compositionally biased region" description="Polar residues" evidence="3">
    <location>
        <begin position="182"/>
        <end position="194"/>
    </location>
</feature>
<evidence type="ECO:0000256" key="3">
    <source>
        <dbReference type="SAM" id="MobiDB-lite"/>
    </source>
</evidence>
<organism evidence="5 6">
    <name type="scientific">Glutinoglossum americanum</name>
    <dbReference type="NCBI Taxonomy" id="1670608"/>
    <lineage>
        <taxon>Eukaryota</taxon>
        <taxon>Fungi</taxon>
        <taxon>Dikarya</taxon>
        <taxon>Ascomycota</taxon>
        <taxon>Pezizomycotina</taxon>
        <taxon>Geoglossomycetes</taxon>
        <taxon>Geoglossales</taxon>
        <taxon>Geoglossaceae</taxon>
        <taxon>Glutinoglossum</taxon>
    </lineage>
</organism>
<accession>A0A9P8IG63</accession>
<feature type="compositionally biased region" description="Polar residues" evidence="3">
    <location>
        <begin position="281"/>
        <end position="291"/>
    </location>
</feature>
<dbReference type="Pfam" id="PF00170">
    <property type="entry name" value="bZIP_1"/>
    <property type="match status" value="1"/>
</dbReference>
<dbReference type="PROSITE" id="PS00036">
    <property type="entry name" value="BZIP_BASIC"/>
    <property type="match status" value="1"/>
</dbReference>
<feature type="domain" description="BZIP" evidence="4">
    <location>
        <begin position="72"/>
        <end position="119"/>
    </location>
</feature>
<proteinExistence type="predicted"/>
<comment type="subcellular location">
    <subcellularLocation>
        <location evidence="1">Nucleus</location>
    </subcellularLocation>
</comment>
<dbReference type="SMART" id="SM00338">
    <property type="entry name" value="BRLZ"/>
    <property type="match status" value="1"/>
</dbReference>
<feature type="compositionally biased region" description="Pro residues" evidence="3">
    <location>
        <begin position="28"/>
        <end position="46"/>
    </location>
</feature>
<name>A0A9P8IG63_9PEZI</name>
<dbReference type="EMBL" id="JAGHQL010000007">
    <property type="protein sequence ID" value="KAH0545287.1"/>
    <property type="molecule type" value="Genomic_DNA"/>
</dbReference>
<dbReference type="Pfam" id="PF10297">
    <property type="entry name" value="Hap4_Hap_bind"/>
    <property type="match status" value="1"/>
</dbReference>
<dbReference type="InterPro" id="IPR046347">
    <property type="entry name" value="bZIP_sf"/>
</dbReference>
<evidence type="ECO:0000259" key="4">
    <source>
        <dbReference type="PROSITE" id="PS50217"/>
    </source>
</evidence>
<sequence>MAASPAHQAPTPSASAGSPLSVATAQAPVPPLAMKPSPGPSSPVVPSPSGIVMQKEWVVPPRPKPGRKPAVDTPPTKRKAQNRAAQRAFRERRAARVGELEERIKEIEEEDATKTKEMEAQIVRLQHDVERFKGEVVAWKEKCAMLDQALEQERAGKERADSEQREAYRGTAGNSIPPPAPQNQQHGQDSNLPHQHSLPAPQEEEIELIGCGNCTKDSHCECVAQAINISYPVGDFSASSKRPHSPQAATADTTKRLRNSINSNPADLETDFTALYSSDRTTTQSNINSSADPGVPTTAKNTVMPTSLSPDRHDMCGFCQDGTPCVCAELSLAISLPETNTNNKPKRNPTLLPQFTPPPSDTDVTLPPLSLPPLQPPIGATALGSCANGPGTCAQCRADPNSTLFCKSLAAIRNNDDNTNTDGNNGNNVIPDPPPACCRGSPTAGGPCCRDPTNSNAVMLSCADTYQALSRHPGYELATDEFGSWLNRLNTCGTGAAAVAAGRPAMEVEAASVMGVLKLFDRRFGRG</sequence>
<evidence type="ECO:0000256" key="1">
    <source>
        <dbReference type="ARBA" id="ARBA00004123"/>
    </source>
</evidence>
<feature type="compositionally biased region" description="Polar residues" evidence="3">
    <location>
        <begin position="10"/>
        <end position="24"/>
    </location>
</feature>
<dbReference type="InterPro" id="IPR018287">
    <property type="entry name" value="Hap4_TF_heteromerisation"/>
</dbReference>
<dbReference type="PANTHER" id="PTHR40621">
    <property type="entry name" value="TRANSCRIPTION FACTOR KAPC-RELATED"/>
    <property type="match status" value="1"/>
</dbReference>
<keyword evidence="6" id="KW-1185">Reference proteome</keyword>
<dbReference type="Proteomes" id="UP000698800">
    <property type="component" value="Unassembled WGS sequence"/>
</dbReference>
<dbReference type="InterPro" id="IPR050936">
    <property type="entry name" value="AP-1-like"/>
</dbReference>
<reference evidence="5" key="1">
    <citation type="submission" date="2021-03" db="EMBL/GenBank/DDBJ databases">
        <title>Comparative genomics and phylogenomic investigation of the class Geoglossomycetes provide insights into ecological specialization and systematics.</title>
        <authorList>
            <person name="Melie T."/>
            <person name="Pirro S."/>
            <person name="Miller A.N."/>
            <person name="Quandt A."/>
        </authorList>
    </citation>
    <scope>NUCLEOTIDE SEQUENCE</scope>
    <source>
        <strain evidence="5">GBOQ0MN5Z8</strain>
    </source>
</reference>
<feature type="region of interest" description="Disordered" evidence="3">
    <location>
        <begin position="1"/>
        <end position="94"/>
    </location>
</feature>
<dbReference type="OrthoDB" id="5374328at2759"/>
<feature type="region of interest" description="Disordered" evidence="3">
    <location>
        <begin position="152"/>
        <end position="203"/>
    </location>
</feature>
<dbReference type="PANTHER" id="PTHR40621:SF7">
    <property type="entry name" value="BZIP DOMAIN-CONTAINING PROTEIN"/>
    <property type="match status" value="1"/>
</dbReference>
<feature type="compositionally biased region" description="Basic and acidic residues" evidence="3">
    <location>
        <begin position="152"/>
        <end position="168"/>
    </location>
</feature>
<protein>
    <recommendedName>
        <fullName evidence="4">BZIP domain-containing protein</fullName>
    </recommendedName>
</protein>
<dbReference type="AlphaFoldDB" id="A0A9P8IG63"/>
<dbReference type="GO" id="GO:0090575">
    <property type="term" value="C:RNA polymerase II transcription regulator complex"/>
    <property type="evidence" value="ECO:0007669"/>
    <property type="project" value="TreeGrafter"/>
</dbReference>
<evidence type="ECO:0000313" key="6">
    <source>
        <dbReference type="Proteomes" id="UP000698800"/>
    </source>
</evidence>
<comment type="caution">
    <text evidence="5">The sequence shown here is derived from an EMBL/GenBank/DDBJ whole genome shotgun (WGS) entry which is preliminary data.</text>
</comment>
<dbReference type="GO" id="GO:0000976">
    <property type="term" value="F:transcription cis-regulatory region binding"/>
    <property type="evidence" value="ECO:0007669"/>
    <property type="project" value="InterPro"/>
</dbReference>
<evidence type="ECO:0000313" key="5">
    <source>
        <dbReference type="EMBL" id="KAH0545287.1"/>
    </source>
</evidence>
<evidence type="ECO:0000256" key="2">
    <source>
        <dbReference type="ARBA" id="ARBA00023242"/>
    </source>
</evidence>